<dbReference type="SMR" id="A0A1D6ERN5"/>
<dbReference type="AlphaFoldDB" id="A0A1D6ERN5"/>
<accession>A0A1D6ERN5</accession>
<protein>
    <submittedName>
        <fullName evidence="1">Isoamylase 3 chloroplastic</fullName>
    </submittedName>
</protein>
<reference evidence="1" key="1">
    <citation type="submission" date="2015-12" db="EMBL/GenBank/DDBJ databases">
        <title>Update maize B73 reference genome by single molecule sequencing technologies.</title>
        <authorList>
            <consortium name="Maize Genome Sequencing Project"/>
            <person name="Ware D."/>
        </authorList>
    </citation>
    <scope>NUCLEOTIDE SEQUENCE [LARGE SCALE GENOMIC DNA]</scope>
    <source>
        <tissue evidence="1">Seedling</tissue>
    </source>
</reference>
<dbReference type="STRING" id="4577.A0A1D6ERN5"/>
<evidence type="ECO:0000313" key="1">
    <source>
        <dbReference type="EMBL" id="ONM22399.1"/>
    </source>
</evidence>
<gene>
    <name evidence="1" type="ORF">ZEAMMB73_Zm00001d005948</name>
</gene>
<dbReference type="EMBL" id="CM007648">
    <property type="protein sequence ID" value="ONM22399.1"/>
    <property type="molecule type" value="Genomic_DNA"/>
</dbReference>
<dbReference type="SUPFAM" id="SSF51445">
    <property type="entry name" value="(Trans)glycosidases"/>
    <property type="match status" value="1"/>
</dbReference>
<dbReference type="PANTHER" id="PTHR43002">
    <property type="entry name" value="GLYCOGEN DEBRANCHING ENZYME"/>
    <property type="match status" value="1"/>
</dbReference>
<sequence length="418" mass="45285">MSGALGLVRWVVAPGILCAMTMAMPFWGLSQGLGAFGGGRSSPFLRDGRNSSLGREARDRSRTCQPPVSNQGTACQISCIVDTSELHNIADPLLDCLLADWETRHSHQPSRIFIAPSCLDLTVDLGGFGPQSSNWSGISTASRDWIGLQLCPPINYLKPFLRVNLSGFSLSSGMAYGGATTVKIFYQRRRKTTAGNNIATIIDDDIAEAHALGLGLDVDVTAVTPSDPPSDVEGAADTPSETISRFQGPLLLEYNGTVRRADADSTVPLRHEVGDPGMKGVFATRVSGSADLYQVNNRKPYHSVNFVIAHDGFTLCDLVSYNSKHNDANGEGGRDGCNDNYSWNCGIEGGTNDLNVLSLRSRQMKNFHVALMISQGTPMMLMGDEYGHTRYGNNNSYGHDTHINNFQWGQRYANVLSN</sequence>
<dbReference type="Gene3D" id="3.20.20.80">
    <property type="entry name" value="Glycosidases"/>
    <property type="match status" value="1"/>
</dbReference>
<dbReference type="InParanoid" id="A0A1D6ERN5"/>
<proteinExistence type="predicted"/>
<organism evidence="1">
    <name type="scientific">Zea mays</name>
    <name type="common">Maize</name>
    <dbReference type="NCBI Taxonomy" id="4577"/>
    <lineage>
        <taxon>Eukaryota</taxon>
        <taxon>Viridiplantae</taxon>
        <taxon>Streptophyta</taxon>
        <taxon>Embryophyta</taxon>
        <taxon>Tracheophyta</taxon>
        <taxon>Spermatophyta</taxon>
        <taxon>Magnoliopsida</taxon>
        <taxon>Liliopsida</taxon>
        <taxon>Poales</taxon>
        <taxon>Poaceae</taxon>
        <taxon>PACMAD clade</taxon>
        <taxon>Panicoideae</taxon>
        <taxon>Andropogonodae</taxon>
        <taxon>Andropogoneae</taxon>
        <taxon>Tripsacinae</taxon>
        <taxon>Zea</taxon>
    </lineage>
</organism>
<name>A0A1D6ERN5_MAIZE</name>
<dbReference type="InterPro" id="IPR017853">
    <property type="entry name" value="GH"/>
</dbReference>
<dbReference type="IntAct" id="A0A1D6ERN5">
    <property type="interactions" value="1"/>
</dbReference>